<proteinExistence type="predicted"/>
<keyword evidence="3" id="KW-1185">Reference proteome</keyword>
<evidence type="ECO:0008006" key="4">
    <source>
        <dbReference type="Google" id="ProtNLM"/>
    </source>
</evidence>
<evidence type="ECO:0000256" key="1">
    <source>
        <dbReference type="SAM" id="Phobius"/>
    </source>
</evidence>
<feature type="transmembrane region" description="Helical" evidence="1">
    <location>
        <begin position="54"/>
        <end position="75"/>
    </location>
</feature>
<reference evidence="2 3" key="1">
    <citation type="submission" date="2016-10" db="EMBL/GenBank/DDBJ databases">
        <authorList>
            <person name="de Groot N.N."/>
        </authorList>
    </citation>
    <scope>NUCLEOTIDE SEQUENCE [LARGE SCALE GENOMIC DNA]</scope>
    <source>
        <strain evidence="2 3">DSM 6793</strain>
    </source>
</reference>
<keyword evidence="1" id="KW-1133">Transmembrane helix</keyword>
<dbReference type="STRING" id="927664.SAMN05421780_110162"/>
<dbReference type="EMBL" id="FOLE01000010">
    <property type="protein sequence ID" value="SFC84007.1"/>
    <property type="molecule type" value="Genomic_DNA"/>
</dbReference>
<evidence type="ECO:0000313" key="3">
    <source>
        <dbReference type="Proteomes" id="UP000199514"/>
    </source>
</evidence>
<organism evidence="2 3">
    <name type="scientific">Flexibacter flexilis DSM 6793</name>
    <dbReference type="NCBI Taxonomy" id="927664"/>
    <lineage>
        <taxon>Bacteria</taxon>
        <taxon>Pseudomonadati</taxon>
        <taxon>Bacteroidota</taxon>
        <taxon>Cytophagia</taxon>
        <taxon>Cytophagales</taxon>
        <taxon>Flexibacteraceae</taxon>
        <taxon>Flexibacter</taxon>
    </lineage>
</organism>
<dbReference type="RefSeq" id="WP_091515349.1">
    <property type="nucleotide sequence ID" value="NZ_FOLE01000010.1"/>
</dbReference>
<sequence length="370" mass="42770">MKKHNNWDTLMLIFSILAGIFFLISFIPPISLLIYSSFSSEPNFTKTGQIGDTIGGLMNPFIALAGVFVTFLAFYMQIRANKIQIDLFQEGLQNEKDVRESTERKDSYNKLKLLEADLANIEEDITIRAKNIKEYYEAEKTNPFKNNILKRTTPNKYARTLEIDRLGIFNGFSTFLKDEPNWQSDLSKLYNFLDLIPSYFDDVYTKADAYFNLKHEVKLKTANNINTFIQKLDLLQIKYEKEFNINKHPSKNPNGRIFQLKDTCKEVCDIYQETDFYLIERLVLTPFSNEIKAMTKNIDTFDLENLGSIIKLVSDIQQDIASIREYAANFVTSTEVVRQELVGENGYLSKVKSHRTTINASLNKIDPNKL</sequence>
<keyword evidence="1" id="KW-0812">Transmembrane</keyword>
<dbReference type="OrthoDB" id="6678638at2"/>
<protein>
    <recommendedName>
        <fullName evidence="4">Phage abortive infection protein</fullName>
    </recommendedName>
</protein>
<accession>A0A1I1MF30</accession>
<gene>
    <name evidence="2" type="ORF">SAMN05421780_110162</name>
</gene>
<dbReference type="Proteomes" id="UP000199514">
    <property type="component" value="Unassembled WGS sequence"/>
</dbReference>
<feature type="transmembrane region" description="Helical" evidence="1">
    <location>
        <begin position="12"/>
        <end position="34"/>
    </location>
</feature>
<evidence type="ECO:0000313" key="2">
    <source>
        <dbReference type="EMBL" id="SFC84007.1"/>
    </source>
</evidence>
<dbReference type="AlphaFoldDB" id="A0A1I1MF30"/>
<name>A0A1I1MF30_9BACT</name>
<keyword evidence="1" id="KW-0472">Membrane</keyword>